<dbReference type="InterPro" id="IPR051918">
    <property type="entry name" value="STPP_CPPED1"/>
</dbReference>
<comment type="caution">
    <text evidence="4">The sequence shown here is derived from an EMBL/GenBank/DDBJ whole genome shotgun (WGS) entry which is preliminary data.</text>
</comment>
<proteinExistence type="predicted"/>
<dbReference type="InterPro" id="IPR032288">
    <property type="entry name" value="Metallophos_C"/>
</dbReference>
<reference evidence="5" key="1">
    <citation type="journal article" date="2019" name="Int. J. Syst. Evol. Microbiol.">
        <title>The Global Catalogue of Microorganisms (GCM) 10K type strain sequencing project: providing services to taxonomists for standard genome sequencing and annotation.</title>
        <authorList>
            <consortium name="The Broad Institute Genomics Platform"/>
            <consortium name="The Broad Institute Genome Sequencing Center for Infectious Disease"/>
            <person name="Wu L."/>
            <person name="Ma J."/>
        </authorList>
    </citation>
    <scope>NUCLEOTIDE SEQUENCE [LARGE SCALE GENOMIC DNA]</scope>
    <source>
        <strain evidence="5">CCUG 66188</strain>
    </source>
</reference>
<feature type="domain" description="Calcineurin-like phosphoesterase N-terminal" evidence="3">
    <location>
        <begin position="44"/>
        <end position="120"/>
    </location>
</feature>
<dbReference type="PANTHER" id="PTHR43143">
    <property type="entry name" value="METALLOPHOSPHOESTERASE, CALCINEURIN SUPERFAMILY"/>
    <property type="match status" value="1"/>
</dbReference>
<dbReference type="PANTHER" id="PTHR43143:SF1">
    <property type="entry name" value="SERINE_THREONINE-PROTEIN PHOSPHATASE CPPED1"/>
    <property type="match status" value="1"/>
</dbReference>
<dbReference type="Pfam" id="PF00149">
    <property type="entry name" value="Metallophos"/>
    <property type="match status" value="1"/>
</dbReference>
<organism evidence="4 5">
    <name type="scientific">Dysgonomonas termitidis</name>
    <dbReference type="NCBI Taxonomy" id="1516126"/>
    <lineage>
        <taxon>Bacteria</taxon>
        <taxon>Pseudomonadati</taxon>
        <taxon>Bacteroidota</taxon>
        <taxon>Bacteroidia</taxon>
        <taxon>Bacteroidales</taxon>
        <taxon>Dysgonomonadaceae</taxon>
        <taxon>Dysgonomonas</taxon>
    </lineage>
</organism>
<accession>A0ABV9KQU7</accession>
<dbReference type="Proteomes" id="UP001596023">
    <property type="component" value="Unassembled WGS sequence"/>
</dbReference>
<dbReference type="PROSITE" id="PS51257">
    <property type="entry name" value="PROKAR_LIPOPROTEIN"/>
    <property type="match status" value="1"/>
</dbReference>
<keyword evidence="5" id="KW-1185">Reference proteome</keyword>
<name>A0ABV9KQU7_9BACT</name>
<dbReference type="CDD" id="cd00838">
    <property type="entry name" value="MPP_superfamily"/>
    <property type="match status" value="1"/>
</dbReference>
<dbReference type="Pfam" id="PF16371">
    <property type="entry name" value="MetallophosN"/>
    <property type="match status" value="1"/>
</dbReference>
<dbReference type="SUPFAM" id="SSF56300">
    <property type="entry name" value="Metallo-dependent phosphatases"/>
    <property type="match status" value="1"/>
</dbReference>
<protein>
    <submittedName>
        <fullName evidence="4">Calcineurin-like phosphoesterase C-terminal domain-containing protein</fullName>
    </submittedName>
</protein>
<evidence type="ECO:0000313" key="5">
    <source>
        <dbReference type="Proteomes" id="UP001596023"/>
    </source>
</evidence>
<sequence>METYNKFRFLIILIALFITSCDKSEAQIDSQDGKGNNPGITNEGYVRSAQTGVANVVVTDGTNFAVTDKDGKYILPYNTSASLIYLSSPAGYTVPVENSVPKFWINIRNVADRKAINFELIKSPASDQNHYFIAVGDPQVRNTKELNLLKPILSEMANNIDKNKLNPVHLMVVGDIVFDTPNMHDESKMYFSVLKQPVYYAIGNHDHLKTTTTSILNDRTSDSTYIRHYGPTYYSFNKGQVHYIALDNILFEGGPDTKYSVGFTQEQLDWVKKDLSYVSKDKALVVMFHAPSMSRFQESYGNSADLHKLLAGYANVHLLSGHTHYNSVMDNGAGIIEHMVGAACGGFWEGPVCLDGTNLGYKVFKVNGTEIQWEYRDYLNPDDQFSVFKPGEARPDLAPASNELLVNVWDWDTNWKVSYSEDNGKTYKVMPRYNEQNRVYDPLSLTYFGIKGDNTVPGRTWIGASKTDHIFTMIPSEGVSKVIIKAESRFKTYIKEVVL</sequence>
<dbReference type="InterPro" id="IPR004843">
    <property type="entry name" value="Calcineurin-like_PHP"/>
</dbReference>
<dbReference type="RefSeq" id="WP_379993714.1">
    <property type="nucleotide sequence ID" value="NZ_JBHSGN010000012.1"/>
</dbReference>
<evidence type="ECO:0000259" key="1">
    <source>
        <dbReference type="Pfam" id="PF00149"/>
    </source>
</evidence>
<feature type="domain" description="Calcineurin-like phosphoesterase" evidence="1">
    <location>
        <begin position="133"/>
        <end position="325"/>
    </location>
</feature>
<dbReference type="EMBL" id="JBHSGN010000012">
    <property type="protein sequence ID" value="MFC4672535.1"/>
    <property type="molecule type" value="Genomic_DNA"/>
</dbReference>
<evidence type="ECO:0000313" key="4">
    <source>
        <dbReference type="EMBL" id="MFC4672535.1"/>
    </source>
</evidence>
<dbReference type="Pfam" id="PF16370">
    <property type="entry name" value="MetallophosC"/>
    <property type="match status" value="1"/>
</dbReference>
<dbReference type="InterPro" id="IPR032285">
    <property type="entry name" value="Metallophos_N"/>
</dbReference>
<gene>
    <name evidence="4" type="ORF">ACFO6W_02395</name>
</gene>
<feature type="domain" description="Calcineurin-like phosphoesterase C-terminal" evidence="2">
    <location>
        <begin position="337"/>
        <end position="490"/>
    </location>
</feature>
<evidence type="ECO:0000259" key="3">
    <source>
        <dbReference type="Pfam" id="PF16371"/>
    </source>
</evidence>
<dbReference type="InterPro" id="IPR029052">
    <property type="entry name" value="Metallo-depent_PP-like"/>
</dbReference>
<dbReference type="Gene3D" id="3.60.21.10">
    <property type="match status" value="1"/>
</dbReference>
<evidence type="ECO:0000259" key="2">
    <source>
        <dbReference type="Pfam" id="PF16370"/>
    </source>
</evidence>